<evidence type="ECO:0000256" key="6">
    <source>
        <dbReference type="ARBA" id="ARBA00023163"/>
    </source>
</evidence>
<dbReference type="Pfam" id="PF09733">
    <property type="entry name" value="VEFS-Box"/>
    <property type="match status" value="1"/>
</dbReference>
<evidence type="ECO:0000313" key="9">
    <source>
        <dbReference type="EMBL" id="MEQ2193837.1"/>
    </source>
</evidence>
<dbReference type="Proteomes" id="UP001434883">
    <property type="component" value="Unassembled WGS sequence"/>
</dbReference>
<keyword evidence="10" id="KW-1185">Reference proteome</keyword>
<dbReference type="EMBL" id="JAHRIN010008728">
    <property type="protein sequence ID" value="MEQ2193837.1"/>
    <property type="molecule type" value="Genomic_DNA"/>
</dbReference>
<dbReference type="PANTHER" id="PTHR22597">
    <property type="entry name" value="POLYCOMB GROUP PROTEIN"/>
    <property type="match status" value="1"/>
</dbReference>
<feature type="signal peptide" evidence="7">
    <location>
        <begin position="1"/>
        <end position="21"/>
    </location>
</feature>
<evidence type="ECO:0000256" key="4">
    <source>
        <dbReference type="ARBA" id="ARBA00022833"/>
    </source>
</evidence>
<evidence type="ECO:0000256" key="2">
    <source>
        <dbReference type="ARBA" id="ARBA00022723"/>
    </source>
</evidence>
<feature type="domain" description="Polycomb protein VEFS-Box" evidence="8">
    <location>
        <begin position="136"/>
        <end position="247"/>
    </location>
</feature>
<keyword evidence="4" id="KW-0862">Zinc</keyword>
<evidence type="ECO:0000256" key="1">
    <source>
        <dbReference type="ARBA" id="ARBA00007416"/>
    </source>
</evidence>
<evidence type="ECO:0000313" key="10">
    <source>
        <dbReference type="Proteomes" id="UP001434883"/>
    </source>
</evidence>
<keyword evidence="3" id="KW-0863">Zinc-finger</keyword>
<protein>
    <submittedName>
        <fullName evidence="9">Polycomb protein suz12-B</fullName>
    </submittedName>
</protein>
<organism evidence="9 10">
    <name type="scientific">Xenoophorus captivus</name>
    <dbReference type="NCBI Taxonomy" id="1517983"/>
    <lineage>
        <taxon>Eukaryota</taxon>
        <taxon>Metazoa</taxon>
        <taxon>Chordata</taxon>
        <taxon>Craniata</taxon>
        <taxon>Vertebrata</taxon>
        <taxon>Euteleostomi</taxon>
        <taxon>Actinopterygii</taxon>
        <taxon>Neopterygii</taxon>
        <taxon>Teleostei</taxon>
        <taxon>Neoteleostei</taxon>
        <taxon>Acanthomorphata</taxon>
        <taxon>Ovalentaria</taxon>
        <taxon>Atherinomorphae</taxon>
        <taxon>Cyprinodontiformes</taxon>
        <taxon>Goodeidae</taxon>
        <taxon>Xenoophorus</taxon>
    </lineage>
</organism>
<evidence type="ECO:0000256" key="5">
    <source>
        <dbReference type="ARBA" id="ARBA00023015"/>
    </source>
</evidence>
<keyword evidence="2" id="KW-0479">Metal-binding</keyword>
<comment type="caution">
    <text evidence="9">The sequence shown here is derived from an EMBL/GenBank/DDBJ whole genome shotgun (WGS) entry which is preliminary data.</text>
</comment>
<evidence type="ECO:0000259" key="8">
    <source>
        <dbReference type="Pfam" id="PF09733"/>
    </source>
</evidence>
<comment type="similarity">
    <text evidence="1">Belongs to the VEFS (VRN2-EMF2-FIS2-SU(Z)12) family.</text>
</comment>
<feature type="chain" id="PRO_5047143100" evidence="7">
    <location>
        <begin position="22"/>
        <end position="306"/>
    </location>
</feature>
<accession>A0ABV0QEL4</accession>
<reference evidence="9 10" key="1">
    <citation type="submission" date="2021-06" db="EMBL/GenBank/DDBJ databases">
        <authorList>
            <person name="Palmer J.M."/>
        </authorList>
    </citation>
    <scope>NUCLEOTIDE SEQUENCE [LARGE SCALE GENOMIC DNA]</scope>
    <source>
        <strain evidence="9 10">XC_2019</strain>
        <tissue evidence="9">Muscle</tissue>
    </source>
</reference>
<evidence type="ECO:0000256" key="7">
    <source>
        <dbReference type="SAM" id="SignalP"/>
    </source>
</evidence>
<keyword evidence="6" id="KW-0804">Transcription</keyword>
<name>A0ABV0QEL4_9TELE</name>
<dbReference type="PANTHER" id="PTHR22597:SF0">
    <property type="entry name" value="POLYCOMB PROTEIN SUZ12"/>
    <property type="match status" value="1"/>
</dbReference>
<proteinExistence type="inferred from homology"/>
<gene>
    <name evidence="9" type="primary">SUZ12B_2</name>
    <name evidence="9" type="ORF">XENOCAPTIV_015716</name>
</gene>
<evidence type="ECO:0000256" key="3">
    <source>
        <dbReference type="ARBA" id="ARBA00022771"/>
    </source>
</evidence>
<dbReference type="CDD" id="cd21551">
    <property type="entry name" value="VEFS-box_SUZ12"/>
    <property type="match status" value="1"/>
</dbReference>
<keyword evidence="5" id="KW-0805">Transcription regulation</keyword>
<sequence length="306" mass="34536">MASLGLYSSLMFFASVVPVQQQHAAADGGQRRPPLPLVHAELQEAVQSAEAPQAIALPLHLQLRGAKIEVSINDCYDGSYAGNPQDIHNQPGFAFSRNGPVKRTVVTHVLVCRPKRTKPSLSEFLELEDSDREQHQRTYISGHNRLYFHSDSCMPMRAQEMEVDSEDERDPDWLKEKTVKQIEEFTDVNEGEKEIMKLFIADNQMNEACLLFTEHNAAVILERNLCRNLLLHLISMHDFNLITTLTIDRATWAASRTSSAFRRPEEHSPDADSALHFCSIRTDVCRTSSHMWIEPVLVQRGSTAAS</sequence>
<dbReference type="InterPro" id="IPR019135">
    <property type="entry name" value="Polycomb_protein_VEFS-Box"/>
</dbReference>
<keyword evidence="7" id="KW-0732">Signal</keyword>